<comment type="subcellular location">
    <subcellularLocation>
        <location evidence="1">Membrane</location>
    </subcellularLocation>
</comment>
<accession>A0ABR1C909</accession>
<dbReference type="Pfam" id="PF04884">
    <property type="entry name" value="UVB_sens_prot"/>
    <property type="match status" value="1"/>
</dbReference>
<evidence type="ECO:0000256" key="5">
    <source>
        <dbReference type="ARBA" id="ARBA00023136"/>
    </source>
</evidence>
<proteinExistence type="inferred from homology"/>
<keyword evidence="5" id="KW-0472">Membrane</keyword>
<comment type="similarity">
    <text evidence="2">Belongs to the RUS1 family.</text>
</comment>
<evidence type="ECO:0000313" key="8">
    <source>
        <dbReference type="Proteomes" id="UP001303046"/>
    </source>
</evidence>
<evidence type="ECO:0000256" key="1">
    <source>
        <dbReference type="ARBA" id="ARBA00004370"/>
    </source>
</evidence>
<keyword evidence="4" id="KW-1133">Transmembrane helix</keyword>
<organism evidence="7 8">
    <name type="scientific">Necator americanus</name>
    <name type="common">Human hookworm</name>
    <dbReference type="NCBI Taxonomy" id="51031"/>
    <lineage>
        <taxon>Eukaryota</taxon>
        <taxon>Metazoa</taxon>
        <taxon>Ecdysozoa</taxon>
        <taxon>Nematoda</taxon>
        <taxon>Chromadorea</taxon>
        <taxon>Rhabditida</taxon>
        <taxon>Rhabditina</taxon>
        <taxon>Rhabditomorpha</taxon>
        <taxon>Strongyloidea</taxon>
        <taxon>Ancylostomatidae</taxon>
        <taxon>Bunostominae</taxon>
        <taxon>Necator</taxon>
    </lineage>
</organism>
<evidence type="ECO:0000256" key="3">
    <source>
        <dbReference type="ARBA" id="ARBA00022692"/>
    </source>
</evidence>
<keyword evidence="3" id="KW-0812">Transmembrane</keyword>
<dbReference type="InterPro" id="IPR006968">
    <property type="entry name" value="RUS_fam"/>
</dbReference>
<name>A0ABR1C909_NECAM</name>
<dbReference type="PANTHER" id="PTHR12770">
    <property type="entry name" value="RUS1 FAMILY PROTEIN C16ORF58"/>
    <property type="match status" value="1"/>
</dbReference>
<keyword evidence="8" id="KW-1185">Reference proteome</keyword>
<reference evidence="7 8" key="1">
    <citation type="submission" date="2023-08" db="EMBL/GenBank/DDBJ databases">
        <title>A Necator americanus chromosomal reference genome.</title>
        <authorList>
            <person name="Ilik V."/>
            <person name="Petrzelkova K.J."/>
            <person name="Pardy F."/>
            <person name="Fuh T."/>
            <person name="Niatou-Singa F.S."/>
            <person name="Gouil Q."/>
            <person name="Baker L."/>
            <person name="Ritchie M.E."/>
            <person name="Jex A.R."/>
            <person name="Gazzola D."/>
            <person name="Li H."/>
            <person name="Toshio Fujiwara R."/>
            <person name="Zhan B."/>
            <person name="Aroian R.V."/>
            <person name="Pafco B."/>
            <person name="Schwarz E.M."/>
        </authorList>
    </citation>
    <scope>NUCLEOTIDE SEQUENCE [LARGE SCALE GENOMIC DNA]</scope>
    <source>
        <strain evidence="7 8">Aroian</strain>
        <tissue evidence="7">Whole animal</tissue>
    </source>
</reference>
<gene>
    <name evidence="7" type="primary">Necator_chrII.g6075</name>
    <name evidence="7" type="ORF">RB195_018282</name>
</gene>
<feature type="domain" description="Protein root UVB sensitive/RUS" evidence="6">
    <location>
        <begin position="86"/>
        <end position="320"/>
    </location>
</feature>
<evidence type="ECO:0000259" key="6">
    <source>
        <dbReference type="Pfam" id="PF04884"/>
    </source>
</evidence>
<dbReference type="InterPro" id="IPR054549">
    <property type="entry name" value="UVB_sens_RUS_dom"/>
</dbReference>
<sequence length="443" mass="49073">MKRFAQHQTDSTTIEGRTHLLSCDQGKELLQLSAKELWSADLFFICEAQARTYQRRVPTTFGISKCMKCSRKAMLTVGSISLCLSSIQASFINVFLPQGYPYSVSEDYLRYQLWDTMQAFASSMTAALATEAVLKGAGVGNQSASALAASLTWIAKDGLGMIGRITFSFFKGSELDYDCKKWRLVADIMNDVAFFVDLLSPALPGLFFVCACTSSLLRCVVGVAGAATRTAIVQHQARRNNLADVSSKDGSQETMVNMTALLASLIMLPLVSGKHTLIWSLFVIFTGVHLYANYRAVRSLNIETLNLKRATILIRSWLASDRVLSVQECNNAEPLFYSFGVRHLGCSLYNLLSYKQRVPSALLRVCDNYTLLYDTHRNIGWVALSESAPDICVLNAVFDIEVLSSQDVDSEKKFGTFLAQLKSKGWRVEGANLGSDEWNYSTK</sequence>
<dbReference type="EMBL" id="JAVFWL010000002">
    <property type="protein sequence ID" value="KAK6734983.1"/>
    <property type="molecule type" value="Genomic_DNA"/>
</dbReference>
<comment type="caution">
    <text evidence="7">The sequence shown here is derived from an EMBL/GenBank/DDBJ whole genome shotgun (WGS) entry which is preliminary data.</text>
</comment>
<evidence type="ECO:0000256" key="4">
    <source>
        <dbReference type="ARBA" id="ARBA00022989"/>
    </source>
</evidence>
<protein>
    <recommendedName>
        <fullName evidence="6">Protein root UVB sensitive/RUS domain-containing protein</fullName>
    </recommendedName>
</protein>
<evidence type="ECO:0000256" key="2">
    <source>
        <dbReference type="ARBA" id="ARBA00007558"/>
    </source>
</evidence>
<evidence type="ECO:0000313" key="7">
    <source>
        <dbReference type="EMBL" id="KAK6734983.1"/>
    </source>
</evidence>
<dbReference type="PANTHER" id="PTHR12770:SF31">
    <property type="entry name" value="RUS FAMILY MEMBER 1"/>
    <property type="match status" value="1"/>
</dbReference>
<dbReference type="Proteomes" id="UP001303046">
    <property type="component" value="Unassembled WGS sequence"/>
</dbReference>